<feature type="region of interest" description="Disordered" evidence="1">
    <location>
        <begin position="44"/>
        <end position="77"/>
    </location>
</feature>
<dbReference type="RefSeq" id="WP_191244246.1">
    <property type="nucleotide sequence ID" value="NZ_BNAU01000002.1"/>
</dbReference>
<comment type="caution">
    <text evidence="2">The sequence shown here is derived from an EMBL/GenBank/DDBJ whole genome shotgun (WGS) entry which is preliminary data.</text>
</comment>
<feature type="compositionally biased region" description="Basic and acidic residues" evidence="1">
    <location>
        <begin position="44"/>
        <end position="54"/>
    </location>
</feature>
<proteinExistence type="predicted"/>
<protein>
    <submittedName>
        <fullName evidence="2">Uncharacterized protein</fullName>
    </submittedName>
</protein>
<evidence type="ECO:0000313" key="3">
    <source>
        <dbReference type="Proteomes" id="UP000605897"/>
    </source>
</evidence>
<gene>
    <name evidence="2" type="ORF">GCM10017786_20200</name>
</gene>
<dbReference type="EMBL" id="BNAU01000002">
    <property type="protein sequence ID" value="GHE88182.1"/>
    <property type="molecule type" value="Genomic_DNA"/>
</dbReference>
<name>A0ABQ3IQC7_9PSEU</name>
<organism evidence="2 3">
    <name type="scientific">Amycolatopsis deserti</name>
    <dbReference type="NCBI Taxonomy" id="185696"/>
    <lineage>
        <taxon>Bacteria</taxon>
        <taxon>Bacillati</taxon>
        <taxon>Actinomycetota</taxon>
        <taxon>Actinomycetes</taxon>
        <taxon>Pseudonocardiales</taxon>
        <taxon>Pseudonocardiaceae</taxon>
        <taxon>Amycolatopsis</taxon>
    </lineage>
</organism>
<accession>A0ABQ3IQC7</accession>
<evidence type="ECO:0000256" key="1">
    <source>
        <dbReference type="SAM" id="MobiDB-lite"/>
    </source>
</evidence>
<evidence type="ECO:0000313" key="2">
    <source>
        <dbReference type="EMBL" id="GHE88182.1"/>
    </source>
</evidence>
<feature type="compositionally biased region" description="Polar residues" evidence="1">
    <location>
        <begin position="59"/>
        <end position="77"/>
    </location>
</feature>
<keyword evidence="3" id="KW-1185">Reference proteome</keyword>
<dbReference type="Proteomes" id="UP000605897">
    <property type="component" value="Unassembled WGS sequence"/>
</dbReference>
<sequence>MIKEDGPPMRVILCTPTMTAFFFPGPAPASFDRAPADAVVGHLLDNRSPKEPGRELNGAISSDSDYGLDSSVQAGGR</sequence>
<reference evidence="3" key="1">
    <citation type="journal article" date="2019" name="Int. J. Syst. Evol. Microbiol.">
        <title>The Global Catalogue of Microorganisms (GCM) 10K type strain sequencing project: providing services to taxonomists for standard genome sequencing and annotation.</title>
        <authorList>
            <consortium name="The Broad Institute Genomics Platform"/>
            <consortium name="The Broad Institute Genome Sequencing Center for Infectious Disease"/>
            <person name="Wu L."/>
            <person name="Ma J."/>
        </authorList>
    </citation>
    <scope>NUCLEOTIDE SEQUENCE [LARGE SCALE GENOMIC DNA]</scope>
    <source>
        <strain evidence="3">CGMCC 4.7677</strain>
    </source>
</reference>